<evidence type="ECO:0000259" key="2">
    <source>
        <dbReference type="Pfam" id="PF00296"/>
    </source>
</evidence>
<dbReference type="EMBL" id="FNOT01000016">
    <property type="protein sequence ID" value="SDZ01309.1"/>
    <property type="molecule type" value="Genomic_DNA"/>
</dbReference>
<dbReference type="PANTHER" id="PTHR43244">
    <property type="match status" value="1"/>
</dbReference>
<evidence type="ECO:0000256" key="1">
    <source>
        <dbReference type="ARBA" id="ARBA00023002"/>
    </source>
</evidence>
<keyword evidence="4" id="KW-1185">Reference proteome</keyword>
<protein>
    <submittedName>
        <fullName evidence="3">5,10-methylenetetrahydromethanopterin reductase</fullName>
    </submittedName>
</protein>
<dbReference type="InterPro" id="IPR050564">
    <property type="entry name" value="F420-G6PD/mer"/>
</dbReference>
<feature type="domain" description="Luciferase-like" evidence="2">
    <location>
        <begin position="18"/>
        <end position="313"/>
    </location>
</feature>
<keyword evidence="1" id="KW-0560">Oxidoreductase</keyword>
<dbReference type="STRING" id="1137993.SAMN05660209_04359"/>
<dbReference type="RefSeq" id="WP_091160878.1">
    <property type="nucleotide sequence ID" value="NZ_FNOT01000016.1"/>
</dbReference>
<dbReference type="AlphaFoldDB" id="A0A1H3PLH9"/>
<dbReference type="Pfam" id="PF00296">
    <property type="entry name" value="Bac_luciferase"/>
    <property type="match status" value="1"/>
</dbReference>
<dbReference type="GO" id="GO:0016705">
    <property type="term" value="F:oxidoreductase activity, acting on paired donors, with incorporation or reduction of molecular oxygen"/>
    <property type="evidence" value="ECO:0007669"/>
    <property type="project" value="InterPro"/>
</dbReference>
<dbReference type="SUPFAM" id="SSF51679">
    <property type="entry name" value="Bacterial luciferase-like"/>
    <property type="match status" value="1"/>
</dbReference>
<reference evidence="4" key="1">
    <citation type="submission" date="2016-10" db="EMBL/GenBank/DDBJ databases">
        <authorList>
            <person name="Varghese N."/>
            <person name="Submissions S."/>
        </authorList>
    </citation>
    <scope>NUCLEOTIDE SEQUENCE [LARGE SCALE GENOMIC DNA]</scope>
    <source>
        <strain evidence="4">DSM 45422</strain>
    </source>
</reference>
<gene>
    <name evidence="3" type="ORF">SAMN05660209_04359</name>
</gene>
<dbReference type="InterPro" id="IPR036661">
    <property type="entry name" value="Luciferase-like_sf"/>
</dbReference>
<evidence type="ECO:0000313" key="3">
    <source>
        <dbReference type="EMBL" id="SDZ01309.1"/>
    </source>
</evidence>
<dbReference type="Gene3D" id="3.20.20.30">
    <property type="entry name" value="Luciferase-like domain"/>
    <property type="match status" value="1"/>
</dbReference>
<name>A0A1H3PLH9_9ACTN</name>
<sequence length="364" mass="39997">MRTASEPMAVSVALAPSQATPELIELAEELGFHRVWLFDSPAIYGDIWMTLGVAAERTKRIGLGSMIIPSLRHPVVTASAIAHLEHLAPGRVAVAAGSGFSARYALGDPTPMKWKDVDEYLAALRALLRGDQVEWQGHLLELLHSEGYVAARPIEVPILVAAEGPKGLAVAAARGDGMCSQFESLDDQKLAFPWITVHAYALALRDGESLRDQRVLDTMGWLPALYHHVSYERHQPYDAIPHGQEWRNRLDAVPERQRHLAIHRRHMDGLNDLDEGLVTPDVMEALLPSAAITGSVEEVRKRFDGYRQQGVDEMMMYVPRAHAERTMRDIAEAAAGVTGPRALLRAARTGPGSLGSVDPRDTEL</sequence>
<proteinExistence type="predicted"/>
<dbReference type="InterPro" id="IPR011251">
    <property type="entry name" value="Luciferase-like_dom"/>
</dbReference>
<organism evidence="3 4">
    <name type="scientific">Geodermatophilus africanus</name>
    <dbReference type="NCBI Taxonomy" id="1137993"/>
    <lineage>
        <taxon>Bacteria</taxon>
        <taxon>Bacillati</taxon>
        <taxon>Actinomycetota</taxon>
        <taxon>Actinomycetes</taxon>
        <taxon>Geodermatophilales</taxon>
        <taxon>Geodermatophilaceae</taxon>
        <taxon>Geodermatophilus</taxon>
    </lineage>
</organism>
<accession>A0A1H3PLH9</accession>
<dbReference type="Proteomes" id="UP000198921">
    <property type="component" value="Unassembled WGS sequence"/>
</dbReference>
<evidence type="ECO:0000313" key="4">
    <source>
        <dbReference type="Proteomes" id="UP000198921"/>
    </source>
</evidence>
<dbReference type="OrthoDB" id="7816697at2"/>
<dbReference type="PANTHER" id="PTHR43244:SF1">
    <property type="entry name" value="5,10-METHYLENETETRAHYDROMETHANOPTERIN REDUCTASE"/>
    <property type="match status" value="1"/>
</dbReference>